<evidence type="ECO:0000313" key="3">
    <source>
        <dbReference type="Proteomes" id="UP000029278"/>
    </source>
</evidence>
<feature type="domain" description="Na+-translocating membrane potential-generating system MpsC" evidence="1">
    <location>
        <begin position="11"/>
        <end position="118"/>
    </location>
</feature>
<gene>
    <name evidence="2" type="ORF">DJ90_2469</name>
</gene>
<dbReference type="Pfam" id="PF10057">
    <property type="entry name" value="MpsC"/>
    <property type="match status" value="1"/>
</dbReference>
<proteinExistence type="predicted"/>
<dbReference type="InterPro" id="IPR018745">
    <property type="entry name" value="MpsC"/>
</dbReference>
<name>A0A090ZIW6_PAEMA</name>
<organism evidence="2 3">
    <name type="scientific">Paenibacillus macerans</name>
    <name type="common">Bacillus macerans</name>
    <dbReference type="NCBI Taxonomy" id="44252"/>
    <lineage>
        <taxon>Bacteria</taxon>
        <taxon>Bacillati</taxon>
        <taxon>Bacillota</taxon>
        <taxon>Bacilli</taxon>
        <taxon>Bacillales</taxon>
        <taxon>Paenibacillaceae</taxon>
        <taxon>Paenibacillus</taxon>
    </lineage>
</organism>
<dbReference type="Proteomes" id="UP000029278">
    <property type="component" value="Unassembled WGS sequence"/>
</dbReference>
<sequence>MKWGVGMITSAGELKQEILRIYNAINKRIFNVGVKQQKVDFVGNKIVIVSLNGRVPVLKLLDEEYRFSTRQLDYLLFQVFKREIKAALEQQFQLNIVAVLKDYDAETEFSGTIVVLDRDVEHYLKEPPELR</sequence>
<accession>A0A090ZIW6</accession>
<dbReference type="PATRIC" id="fig|44252.3.peg.825"/>
<dbReference type="AlphaFoldDB" id="A0A090ZIW6"/>
<protein>
    <recommendedName>
        <fullName evidence="1">Na+-translocating membrane potential-generating system MpsC domain-containing protein</fullName>
    </recommendedName>
</protein>
<keyword evidence="3" id="KW-1185">Reference proteome</keyword>
<dbReference type="STRING" id="44252.DJ90_2469"/>
<evidence type="ECO:0000313" key="2">
    <source>
        <dbReference type="EMBL" id="KFN11294.1"/>
    </source>
</evidence>
<reference evidence="2 3" key="1">
    <citation type="submission" date="2014-04" db="EMBL/GenBank/DDBJ databases">
        <authorList>
            <person name="Bishop-Lilly K.A."/>
            <person name="Broomall S.M."/>
            <person name="Chain P.S."/>
            <person name="Chertkov O."/>
            <person name="Coyne S.R."/>
            <person name="Daligault H.E."/>
            <person name="Davenport K.W."/>
            <person name="Erkkila T."/>
            <person name="Frey K.G."/>
            <person name="Gibbons H.S."/>
            <person name="Gu W."/>
            <person name="Jaissle J."/>
            <person name="Johnson S.L."/>
            <person name="Koroleva G.I."/>
            <person name="Ladner J.T."/>
            <person name="Lo C.-C."/>
            <person name="Minogue T.D."/>
            <person name="Munk C."/>
            <person name="Palacios G.F."/>
            <person name="Redden C.L."/>
            <person name="Rosenzweig C.N."/>
            <person name="Scholz M.B."/>
            <person name="Teshima H."/>
            <person name="Xu Y."/>
        </authorList>
    </citation>
    <scope>NUCLEOTIDE SEQUENCE [LARGE SCALE GENOMIC DNA]</scope>
    <source>
        <strain evidence="2 3">8244</strain>
    </source>
</reference>
<comment type="caution">
    <text evidence="2">The sequence shown here is derived from an EMBL/GenBank/DDBJ whole genome shotgun (WGS) entry which is preliminary data.</text>
</comment>
<dbReference type="RefSeq" id="WP_227877092.1">
    <property type="nucleotide sequence ID" value="NZ_BGML01000005.1"/>
</dbReference>
<dbReference type="EMBL" id="JMQA01000012">
    <property type="protein sequence ID" value="KFN11294.1"/>
    <property type="molecule type" value="Genomic_DNA"/>
</dbReference>
<dbReference type="HOGENOM" id="CLU_141474_0_0_9"/>
<evidence type="ECO:0000259" key="1">
    <source>
        <dbReference type="Pfam" id="PF10057"/>
    </source>
</evidence>